<keyword evidence="6 7" id="KW-0472">Membrane</keyword>
<feature type="transmembrane region" description="Helical" evidence="7">
    <location>
        <begin position="55"/>
        <end position="79"/>
    </location>
</feature>
<evidence type="ECO:0000256" key="7">
    <source>
        <dbReference type="RuleBase" id="RU363059"/>
    </source>
</evidence>
<feature type="transmembrane region" description="Helical" evidence="7">
    <location>
        <begin position="123"/>
        <end position="139"/>
    </location>
</feature>
<gene>
    <name evidence="9" type="ORF">IE077_004011</name>
</gene>
<protein>
    <recommendedName>
        <fullName evidence="7">Derlin</fullName>
    </recommendedName>
</protein>
<accession>A0ABQ7J716</accession>
<dbReference type="PANTHER" id="PTHR11009">
    <property type="entry name" value="DER1-LIKE PROTEIN, DERLIN"/>
    <property type="match status" value="1"/>
</dbReference>
<evidence type="ECO:0000256" key="6">
    <source>
        <dbReference type="ARBA" id="ARBA00023136"/>
    </source>
</evidence>
<organism evidence="9 10">
    <name type="scientific">Cardiosporidium cionae</name>
    <dbReference type="NCBI Taxonomy" id="476202"/>
    <lineage>
        <taxon>Eukaryota</taxon>
        <taxon>Sar</taxon>
        <taxon>Alveolata</taxon>
        <taxon>Apicomplexa</taxon>
        <taxon>Aconoidasida</taxon>
        <taxon>Nephromycida</taxon>
        <taxon>Cardiosporidium</taxon>
    </lineage>
</organism>
<evidence type="ECO:0000256" key="4">
    <source>
        <dbReference type="ARBA" id="ARBA00022824"/>
    </source>
</evidence>
<evidence type="ECO:0000256" key="2">
    <source>
        <dbReference type="ARBA" id="ARBA00008917"/>
    </source>
</evidence>
<feature type="compositionally biased region" description="Polar residues" evidence="8">
    <location>
        <begin position="239"/>
        <end position="252"/>
    </location>
</feature>
<comment type="caution">
    <text evidence="9">The sequence shown here is derived from an EMBL/GenBank/DDBJ whole genome shotgun (WGS) entry which is preliminary data.</text>
</comment>
<dbReference type="Proteomes" id="UP000823046">
    <property type="component" value="Unassembled WGS sequence"/>
</dbReference>
<dbReference type="Pfam" id="PF04511">
    <property type="entry name" value="DER1"/>
    <property type="match status" value="1"/>
</dbReference>
<feature type="transmembrane region" description="Helical" evidence="7">
    <location>
        <begin position="99"/>
        <end position="118"/>
    </location>
</feature>
<reference evidence="9 10" key="1">
    <citation type="journal article" date="2020" name="bioRxiv">
        <title>Metabolic contributions of an alphaproteobacterial endosymbiont in the apicomplexan Cardiosporidium cionae.</title>
        <authorList>
            <person name="Hunter E.S."/>
            <person name="Paight C.J."/>
            <person name="Lane C.E."/>
        </authorList>
    </citation>
    <scope>NUCLEOTIDE SEQUENCE [LARGE SCALE GENOMIC DNA]</scope>
    <source>
        <strain evidence="9">ESH_2018</strain>
    </source>
</reference>
<dbReference type="EMBL" id="JADAQX010000602">
    <property type="protein sequence ID" value="KAF8819785.1"/>
    <property type="molecule type" value="Genomic_DNA"/>
</dbReference>
<keyword evidence="3 7" id="KW-0812">Transmembrane</keyword>
<keyword evidence="4 7" id="KW-0256">Endoplasmic reticulum</keyword>
<keyword evidence="5 7" id="KW-1133">Transmembrane helix</keyword>
<dbReference type="SUPFAM" id="SSF144091">
    <property type="entry name" value="Rhomboid-like"/>
    <property type="match status" value="1"/>
</dbReference>
<evidence type="ECO:0000256" key="8">
    <source>
        <dbReference type="SAM" id="MobiDB-lite"/>
    </source>
</evidence>
<comment type="similarity">
    <text evidence="2 7">Belongs to the derlin family.</text>
</comment>
<proteinExistence type="inferred from homology"/>
<evidence type="ECO:0000256" key="3">
    <source>
        <dbReference type="ARBA" id="ARBA00022692"/>
    </source>
</evidence>
<feature type="region of interest" description="Disordered" evidence="8">
    <location>
        <begin position="229"/>
        <end position="275"/>
    </location>
</feature>
<evidence type="ECO:0000256" key="1">
    <source>
        <dbReference type="ARBA" id="ARBA00004477"/>
    </source>
</evidence>
<keyword evidence="10" id="KW-1185">Reference proteome</keyword>
<feature type="transmembrane region" description="Helical" evidence="7">
    <location>
        <begin position="20"/>
        <end position="43"/>
    </location>
</feature>
<evidence type="ECO:0000313" key="9">
    <source>
        <dbReference type="EMBL" id="KAF8819785.1"/>
    </source>
</evidence>
<evidence type="ECO:0000313" key="10">
    <source>
        <dbReference type="Proteomes" id="UP000823046"/>
    </source>
</evidence>
<comment type="function">
    <text evidence="7">May be involved in the degradation of misfolded endoplasmic reticulum (ER) luminal proteins.</text>
</comment>
<sequence>MDQGGPEEWFRSLPPVTKWLGVATFVLTLSWTLQLVDPMLFLFDRSLVFQKLQIWRLFTAFLFIGKFSFGWLMHVYLWVQFSGQLEKNSIFTSAGPGSYLWFILLQMLMINLLGLIFYWPTGLPMLGGSLLFAIIYYWSRRESLSPIRVYFITVKGYQLPFVMLLFHLLMGESVWADVIGWLTSHLYYLIRNVLPSEGNIWPPQRFGDPLSKTPQFLDDAMRHLGSGRAAQLRQEPRTENTSQSWFSEASNVTRRRTTEGHTRPFSGVGNRLGGN</sequence>
<dbReference type="InterPro" id="IPR035952">
    <property type="entry name" value="Rhomboid-like_sf"/>
</dbReference>
<evidence type="ECO:0000256" key="5">
    <source>
        <dbReference type="ARBA" id="ARBA00022989"/>
    </source>
</evidence>
<dbReference type="InterPro" id="IPR007599">
    <property type="entry name" value="DER1"/>
</dbReference>
<name>A0ABQ7J716_9APIC</name>
<comment type="subcellular location">
    <subcellularLocation>
        <location evidence="1 7">Endoplasmic reticulum membrane</location>
        <topology evidence="1 7">Multi-pass membrane protein</topology>
    </subcellularLocation>
</comment>